<name>A0A183CSR4_GLOPA</name>
<reference evidence="2" key="3">
    <citation type="submission" date="2016-06" db="UniProtKB">
        <authorList>
            <consortium name="WormBaseParasite"/>
        </authorList>
    </citation>
    <scope>IDENTIFICATION</scope>
</reference>
<reference evidence="1" key="1">
    <citation type="submission" date="2013-12" db="EMBL/GenBank/DDBJ databases">
        <authorList>
            <person name="Aslett M."/>
        </authorList>
    </citation>
    <scope>NUCLEOTIDE SEQUENCE [LARGE SCALE GENOMIC DNA]</scope>
    <source>
        <strain evidence="1">Lindley</strain>
    </source>
</reference>
<evidence type="ECO:0000313" key="2">
    <source>
        <dbReference type="WBParaSite" id="GPLIN_001592200"/>
    </source>
</evidence>
<organism evidence="1 2">
    <name type="scientific">Globodera pallida</name>
    <name type="common">Potato cyst nematode worm</name>
    <name type="synonym">Heterodera pallida</name>
    <dbReference type="NCBI Taxonomy" id="36090"/>
    <lineage>
        <taxon>Eukaryota</taxon>
        <taxon>Metazoa</taxon>
        <taxon>Ecdysozoa</taxon>
        <taxon>Nematoda</taxon>
        <taxon>Chromadorea</taxon>
        <taxon>Rhabditida</taxon>
        <taxon>Tylenchina</taxon>
        <taxon>Tylenchomorpha</taxon>
        <taxon>Tylenchoidea</taxon>
        <taxon>Heteroderidae</taxon>
        <taxon>Heteroderinae</taxon>
        <taxon>Globodera</taxon>
    </lineage>
</organism>
<reference evidence="1" key="2">
    <citation type="submission" date="2014-05" db="EMBL/GenBank/DDBJ databases">
        <title>The genome and life-stage specific transcriptomes of Globodera pallida elucidate key aspects of plant parasitism by a cyst nematode.</title>
        <authorList>
            <person name="Cotton J.A."/>
            <person name="Lilley C.J."/>
            <person name="Jones L.M."/>
            <person name="Kikuchi T."/>
            <person name="Reid A.J."/>
            <person name="Thorpe P."/>
            <person name="Tsai I.J."/>
            <person name="Beasley H."/>
            <person name="Blok V."/>
            <person name="Cock P.J.A."/>
            <person name="Van den Akker S.E."/>
            <person name="Holroyd N."/>
            <person name="Hunt M."/>
            <person name="Mantelin S."/>
            <person name="Naghra H."/>
            <person name="Pain A."/>
            <person name="Palomares-Rius J.E."/>
            <person name="Zarowiecki M."/>
            <person name="Berriman M."/>
            <person name="Jones J.T."/>
            <person name="Urwin P.E."/>
        </authorList>
    </citation>
    <scope>NUCLEOTIDE SEQUENCE [LARGE SCALE GENOMIC DNA]</scope>
    <source>
        <strain evidence="1">Lindley</strain>
    </source>
</reference>
<proteinExistence type="predicted"/>
<accession>A0A183CSR4</accession>
<dbReference type="WBParaSite" id="GPLIN_001592200">
    <property type="protein sequence ID" value="GPLIN_001592200"/>
    <property type="gene ID" value="GPLIN_001592200"/>
</dbReference>
<sequence length="52" mass="6006">RGTEEIRQLLSVKRNVPNRRDLAEQMNRLVGWLVCCVPTEELCLTDHCLALI</sequence>
<keyword evidence="1" id="KW-1185">Reference proteome</keyword>
<evidence type="ECO:0000313" key="1">
    <source>
        <dbReference type="Proteomes" id="UP000050741"/>
    </source>
</evidence>
<protein>
    <submittedName>
        <fullName evidence="2">IS110 family transposase</fullName>
    </submittedName>
</protein>
<dbReference type="AlphaFoldDB" id="A0A183CSR4"/>
<dbReference type="Proteomes" id="UP000050741">
    <property type="component" value="Unassembled WGS sequence"/>
</dbReference>